<sequence>MADWGDGTVRNLKHMLMAAGVTLLVVWAVLLVMHILFALVWVFFWVGLVGIVVAVVLHAVERFV</sequence>
<keyword evidence="1" id="KW-0472">Membrane</keyword>
<protein>
    <submittedName>
        <fullName evidence="2">Uncharacterized protein</fullName>
    </submittedName>
</protein>
<proteinExistence type="predicted"/>
<evidence type="ECO:0000313" key="3">
    <source>
        <dbReference type="Proteomes" id="UP000253250"/>
    </source>
</evidence>
<dbReference type="AlphaFoldDB" id="A0A368HEG9"/>
<organism evidence="2 3">
    <name type="scientific">Acidiferrobacter thiooxydans</name>
    <dbReference type="NCBI Taxonomy" id="163359"/>
    <lineage>
        <taxon>Bacteria</taxon>
        <taxon>Pseudomonadati</taxon>
        <taxon>Pseudomonadota</taxon>
        <taxon>Gammaproteobacteria</taxon>
        <taxon>Acidiferrobacterales</taxon>
        <taxon>Acidiferrobacteraceae</taxon>
        <taxon>Acidiferrobacter</taxon>
    </lineage>
</organism>
<accession>A0A368HEG9</accession>
<name>A0A368HEG9_9GAMM</name>
<reference evidence="2 3" key="1">
    <citation type="submission" date="2018-02" db="EMBL/GenBank/DDBJ databases">
        <title>Insights into the biology of acidophilic members of the Acidiferrobacteraceae family derived from comparative genomic analyses.</title>
        <authorList>
            <person name="Issotta F."/>
            <person name="Thyssen C."/>
            <person name="Mena C."/>
            <person name="Moya A."/>
            <person name="Bellenberg S."/>
            <person name="Sproer C."/>
            <person name="Covarrubias P.C."/>
            <person name="Sand W."/>
            <person name="Quatrini R."/>
            <person name="Vera M."/>
        </authorList>
    </citation>
    <scope>NUCLEOTIDE SEQUENCE [LARGE SCALE GENOMIC DNA]</scope>
    <source>
        <strain evidence="3">m-1</strain>
    </source>
</reference>
<feature type="transmembrane region" description="Helical" evidence="1">
    <location>
        <begin position="16"/>
        <end position="36"/>
    </location>
</feature>
<keyword evidence="1" id="KW-0812">Transmembrane</keyword>
<comment type="caution">
    <text evidence="2">The sequence shown here is derived from an EMBL/GenBank/DDBJ whole genome shotgun (WGS) entry which is preliminary data.</text>
</comment>
<gene>
    <name evidence="2" type="ORF">C4900_08140</name>
</gene>
<dbReference type="EMBL" id="PSYR01000002">
    <property type="protein sequence ID" value="RCN55871.1"/>
    <property type="molecule type" value="Genomic_DNA"/>
</dbReference>
<evidence type="ECO:0000256" key="1">
    <source>
        <dbReference type="SAM" id="Phobius"/>
    </source>
</evidence>
<evidence type="ECO:0000313" key="2">
    <source>
        <dbReference type="EMBL" id="RCN55871.1"/>
    </source>
</evidence>
<feature type="transmembrane region" description="Helical" evidence="1">
    <location>
        <begin position="42"/>
        <end position="60"/>
    </location>
</feature>
<dbReference type="Proteomes" id="UP000253250">
    <property type="component" value="Unassembled WGS sequence"/>
</dbReference>
<keyword evidence="1" id="KW-1133">Transmembrane helix</keyword>
<keyword evidence="3" id="KW-1185">Reference proteome</keyword>